<sequence length="96" mass="10907">LVLQQRVGILLCRASQTTADHKYNSEIISPALNQFLNLLSHSPSGEKVLEVLGVSLIQNLQQVMKVTSDLLMTHQFKSCKTCRRRLCTALRTWIRN</sequence>
<comment type="caution">
    <text evidence="1">The sequence shown here is derived from an EMBL/GenBank/DDBJ whole genome shotgun (WGS) entry which is preliminary data.</text>
</comment>
<gene>
    <name evidence="1" type="ORF">GOODEAATRI_034337</name>
</gene>
<accession>A0ABV0P1L4</accession>
<name>A0ABV0P1L4_9TELE</name>
<evidence type="ECO:0000313" key="1">
    <source>
        <dbReference type="EMBL" id="MEQ2177026.1"/>
    </source>
</evidence>
<proteinExistence type="predicted"/>
<protein>
    <submittedName>
        <fullName evidence="1">Uncharacterized protein</fullName>
    </submittedName>
</protein>
<feature type="non-terminal residue" evidence="1">
    <location>
        <position position="1"/>
    </location>
</feature>
<evidence type="ECO:0000313" key="2">
    <source>
        <dbReference type="Proteomes" id="UP001476798"/>
    </source>
</evidence>
<dbReference type="Proteomes" id="UP001476798">
    <property type="component" value="Unassembled WGS sequence"/>
</dbReference>
<organism evidence="1 2">
    <name type="scientific">Goodea atripinnis</name>
    <dbReference type="NCBI Taxonomy" id="208336"/>
    <lineage>
        <taxon>Eukaryota</taxon>
        <taxon>Metazoa</taxon>
        <taxon>Chordata</taxon>
        <taxon>Craniata</taxon>
        <taxon>Vertebrata</taxon>
        <taxon>Euteleostomi</taxon>
        <taxon>Actinopterygii</taxon>
        <taxon>Neopterygii</taxon>
        <taxon>Teleostei</taxon>
        <taxon>Neoteleostei</taxon>
        <taxon>Acanthomorphata</taxon>
        <taxon>Ovalentaria</taxon>
        <taxon>Atherinomorphae</taxon>
        <taxon>Cyprinodontiformes</taxon>
        <taxon>Goodeidae</taxon>
        <taxon>Goodea</taxon>
    </lineage>
</organism>
<keyword evidence="2" id="KW-1185">Reference proteome</keyword>
<dbReference type="EMBL" id="JAHRIO010058525">
    <property type="protein sequence ID" value="MEQ2177026.1"/>
    <property type="molecule type" value="Genomic_DNA"/>
</dbReference>
<reference evidence="1 2" key="1">
    <citation type="submission" date="2021-06" db="EMBL/GenBank/DDBJ databases">
        <authorList>
            <person name="Palmer J.M."/>
        </authorList>
    </citation>
    <scope>NUCLEOTIDE SEQUENCE [LARGE SCALE GENOMIC DNA]</scope>
    <source>
        <strain evidence="1 2">GA_2019</strain>
        <tissue evidence="1">Muscle</tissue>
    </source>
</reference>